<dbReference type="EMBL" id="RSAS01000204">
    <property type="protein sequence ID" value="RRR75211.1"/>
    <property type="molecule type" value="Genomic_DNA"/>
</dbReference>
<gene>
    <name evidence="1" type="ORF">EI684_05245</name>
</gene>
<dbReference type="AlphaFoldDB" id="A0A426U5J3"/>
<accession>A0A426U5J3</accession>
<dbReference type="Proteomes" id="UP000280307">
    <property type="component" value="Unassembled WGS sequence"/>
</dbReference>
<evidence type="ECO:0000313" key="1">
    <source>
        <dbReference type="EMBL" id="RRR75211.1"/>
    </source>
</evidence>
<name>A0A426U5J3_9CHLR</name>
<protein>
    <submittedName>
        <fullName evidence="1">DUF4160 domain-containing protein</fullName>
    </submittedName>
</protein>
<reference evidence="1 2" key="1">
    <citation type="submission" date="2018-12" db="EMBL/GenBank/DDBJ databases">
        <title>Genome Sequence of Candidatus Viridilinea halotolerans isolated from saline sulfide-rich spring.</title>
        <authorList>
            <person name="Grouzdev D.S."/>
            <person name="Burganskaya E.I."/>
            <person name="Krutkina M.S."/>
            <person name="Sukhacheva M.V."/>
            <person name="Gorlenko V.M."/>
        </authorList>
    </citation>
    <scope>NUCLEOTIDE SEQUENCE [LARGE SCALE GENOMIC DNA]</scope>
    <source>
        <strain evidence="1">Chok-6</strain>
    </source>
</reference>
<sequence length="86" mass="10019">MPRISTFFGIVIWMYYNDHQPPHFHATYGDQEAIILIGSGDVYQGYLSRRAIRLVQEWEELHRAELVANWELARNVQPLQPIAPLA</sequence>
<comment type="caution">
    <text evidence="1">The sequence shown here is derived from an EMBL/GenBank/DDBJ whole genome shotgun (WGS) entry which is preliminary data.</text>
</comment>
<proteinExistence type="predicted"/>
<evidence type="ECO:0000313" key="2">
    <source>
        <dbReference type="Proteomes" id="UP000280307"/>
    </source>
</evidence>
<dbReference type="Pfam" id="PF13711">
    <property type="entry name" value="DUF4160"/>
    <property type="match status" value="1"/>
</dbReference>
<dbReference type="InterPro" id="IPR025427">
    <property type="entry name" value="DUF4160"/>
</dbReference>
<organism evidence="1 2">
    <name type="scientific">Candidatus Viridilinea halotolerans</name>
    <dbReference type="NCBI Taxonomy" id="2491704"/>
    <lineage>
        <taxon>Bacteria</taxon>
        <taxon>Bacillati</taxon>
        <taxon>Chloroflexota</taxon>
        <taxon>Chloroflexia</taxon>
        <taxon>Chloroflexales</taxon>
        <taxon>Chloroflexineae</taxon>
        <taxon>Oscillochloridaceae</taxon>
        <taxon>Candidatus Viridilinea</taxon>
    </lineage>
</organism>